<name>A0A6G8R5Y4_9CAUD</name>
<accession>A0A6G8R5Y4</accession>
<protein>
    <submittedName>
        <fullName evidence="1">Uncharacterized protein</fullName>
    </submittedName>
</protein>
<dbReference type="RefSeq" id="YP_010669199.1">
    <property type="nucleotide sequence ID" value="NC_070959.1"/>
</dbReference>
<sequence>MNNRDHLENLLAAVEALSHDAEVPSTETLDRLLVAAARARQDVFPS</sequence>
<dbReference type="EMBL" id="MT162466">
    <property type="protein sequence ID" value="QIN96819.1"/>
    <property type="molecule type" value="Genomic_DNA"/>
</dbReference>
<organism evidence="1 2">
    <name type="scientific">Synechococcus phage S-N03</name>
    <dbReference type="NCBI Taxonomy" id="2718943"/>
    <lineage>
        <taxon>Viruses</taxon>
        <taxon>Duplodnaviria</taxon>
        <taxon>Heunggongvirae</taxon>
        <taxon>Uroviricota</taxon>
        <taxon>Caudoviricetes</taxon>
        <taxon>Pantevenvirales</taxon>
        <taxon>Kyanoviridae</taxon>
        <taxon>Huanghaivirus</taxon>
        <taxon>Huanghaivirus snothree</taxon>
    </lineage>
</organism>
<proteinExistence type="predicted"/>
<keyword evidence="2" id="KW-1185">Reference proteome</keyword>
<dbReference type="GeneID" id="77945353"/>
<evidence type="ECO:0000313" key="2">
    <source>
        <dbReference type="Proteomes" id="UP000502617"/>
    </source>
</evidence>
<reference evidence="1 2" key="1">
    <citation type="submission" date="2020-03" db="EMBL/GenBank/DDBJ databases">
        <title>The Isolation and Genome Sequence of a Novel Cyanophage S-N03 from the Huanghai Sea, China.</title>
        <authorList>
            <person name="Jiang T."/>
        </authorList>
    </citation>
    <scope>NUCLEOTIDE SEQUENCE [LARGE SCALE GENOMIC DNA]</scope>
</reference>
<dbReference type="KEGG" id="vg:77945353"/>
<evidence type="ECO:0000313" key="1">
    <source>
        <dbReference type="EMBL" id="QIN96819.1"/>
    </source>
</evidence>
<dbReference type="Proteomes" id="UP000502617">
    <property type="component" value="Segment"/>
</dbReference>